<evidence type="ECO:0000256" key="1">
    <source>
        <dbReference type="SAM" id="MobiDB-lite"/>
    </source>
</evidence>
<dbReference type="EMBL" id="KZ678462">
    <property type="protein sequence ID" value="PSR83321.1"/>
    <property type="molecule type" value="Genomic_DNA"/>
</dbReference>
<sequence length="254" mass="27288">MDPADNVGATISHRRSGGRTLVARESSSSERKTKVAVAVVVLYALSKWVWTGSIASKVTATTTTVNGAPAAVAAAAAPAGGGGGDDGQLQAIMLALQLQRKSYESRCLDPAVPSGLFDVPDLNISPDKPLNPPRSFEEDVLWSVSRLGGGGLNLICCLLFPCLYLVSIATSEPRRQHPAMLQNCVPVRLLLWGFCGGAERNNKVSSRTVSLWVLCRLCLDDSDSRRQRNLGPDELPGRDPRQQKISLVEWALQL</sequence>
<evidence type="ECO:0000313" key="3">
    <source>
        <dbReference type="Proteomes" id="UP000241462"/>
    </source>
</evidence>
<keyword evidence="3" id="KW-1185">Reference proteome</keyword>
<accession>A0A2T3A5N4</accession>
<dbReference type="Proteomes" id="UP000241462">
    <property type="component" value="Unassembled WGS sequence"/>
</dbReference>
<organism evidence="2 3">
    <name type="scientific">Coniella lustricola</name>
    <dbReference type="NCBI Taxonomy" id="2025994"/>
    <lineage>
        <taxon>Eukaryota</taxon>
        <taxon>Fungi</taxon>
        <taxon>Dikarya</taxon>
        <taxon>Ascomycota</taxon>
        <taxon>Pezizomycotina</taxon>
        <taxon>Sordariomycetes</taxon>
        <taxon>Sordariomycetidae</taxon>
        <taxon>Diaporthales</taxon>
        <taxon>Schizoparmaceae</taxon>
        <taxon>Coniella</taxon>
    </lineage>
</organism>
<reference evidence="2 3" key="1">
    <citation type="journal article" date="2018" name="Mycol. Prog.">
        <title>Coniella lustricola, a new species from submerged detritus.</title>
        <authorList>
            <person name="Raudabaugh D.B."/>
            <person name="Iturriaga T."/>
            <person name="Carver A."/>
            <person name="Mondo S."/>
            <person name="Pangilinan J."/>
            <person name="Lipzen A."/>
            <person name="He G."/>
            <person name="Amirebrahimi M."/>
            <person name="Grigoriev I.V."/>
            <person name="Miller A.N."/>
        </authorList>
    </citation>
    <scope>NUCLEOTIDE SEQUENCE [LARGE SCALE GENOMIC DNA]</scope>
    <source>
        <strain evidence="2 3">B22-T-1</strain>
    </source>
</reference>
<name>A0A2T3A5N4_9PEZI</name>
<evidence type="ECO:0000313" key="2">
    <source>
        <dbReference type="EMBL" id="PSR83321.1"/>
    </source>
</evidence>
<gene>
    <name evidence="2" type="ORF">BD289DRAFT_288100</name>
</gene>
<dbReference type="AlphaFoldDB" id="A0A2T3A5N4"/>
<proteinExistence type="predicted"/>
<protein>
    <submittedName>
        <fullName evidence="2">Uncharacterized protein</fullName>
    </submittedName>
</protein>
<feature type="region of interest" description="Disordered" evidence="1">
    <location>
        <begin position="1"/>
        <end position="27"/>
    </location>
</feature>
<dbReference type="InParanoid" id="A0A2T3A5N4"/>